<evidence type="ECO:0000313" key="4">
    <source>
        <dbReference type="EMBL" id="CAB4184372.1"/>
    </source>
</evidence>
<dbReference type="EMBL" id="LR797065">
    <property type="protein sequence ID" value="CAB4184372.1"/>
    <property type="molecule type" value="Genomic_DNA"/>
</dbReference>
<evidence type="ECO:0000313" key="7">
    <source>
        <dbReference type="EMBL" id="CAB5230565.1"/>
    </source>
</evidence>
<evidence type="ECO:0000256" key="1">
    <source>
        <dbReference type="ARBA" id="ARBA00004328"/>
    </source>
</evidence>
<dbReference type="EMBL" id="LR798418">
    <property type="protein sequence ID" value="CAB5230565.1"/>
    <property type="molecule type" value="Genomic_DNA"/>
</dbReference>
<dbReference type="Gene3D" id="3.30.2320.10">
    <property type="entry name" value="hypothetical protein PF0899 domain"/>
    <property type="match status" value="1"/>
</dbReference>
<evidence type="ECO:0000313" key="5">
    <source>
        <dbReference type="EMBL" id="CAB4192096.1"/>
    </source>
</evidence>
<evidence type="ECO:0000256" key="2">
    <source>
        <dbReference type="ARBA" id="ARBA00022844"/>
    </source>
</evidence>
<feature type="domain" description="Phage capsid-like C-terminal" evidence="3">
    <location>
        <begin position="161"/>
        <end position="433"/>
    </location>
</feature>
<gene>
    <name evidence="4" type="ORF">UFOVP1128_2</name>
    <name evidence="5" type="ORF">UFOVP1237_2</name>
    <name evidence="6" type="ORF">UFOVP1489_18</name>
    <name evidence="7" type="ORF">UFOVP1575_40</name>
</gene>
<name>A0A6J7XKN7_9CAUD</name>
<protein>
    <submittedName>
        <fullName evidence="7">COG4653 Predicted phage phi-C31 gp36 major capsid-like protein</fullName>
    </submittedName>
</protein>
<sequence length="453" mass="47712">MKKITVTELQKNLQNLANQVGAKNYEVSKALVLQDLIITDADGNVVDPSTIDYSVELMPMSEAENPAVELESAKGSSKSIAAEVAKAVRAELATTRNESPVKPTKVEYVTNSRVKNFANAADAFRFGSWAMACLGNKKSANWCHANGIITKDHLEGSNSLGGFTVPDEFSSTLINLRETFGVARQNATVVPMSSDVIRVPRRNGNLTAYFIGEAATGTESTQSFDQVNLVAKKAMVLSQISSELSEDNIVGLGDGMAAEMSYAISYLEDGAAFIGDGTSTYGGIQGLATAVGSAGVSTATSNNFAAITQAQVRTMMGLLPQYADTTNCKFYMHRVVFNTVCQRLAESAGGASVVEIGNGASTTKFLGYPVVLCQRMNSTSSNGGVAMHFGDFSQAVLLGSRRDLTVSFSDSALNGFESDLITVRTTCRFDINCANVGSASAAGSLVTLKAGGS</sequence>
<dbReference type="SUPFAM" id="SSF56563">
    <property type="entry name" value="Major capsid protein gp5"/>
    <property type="match status" value="1"/>
</dbReference>
<comment type="subcellular location">
    <subcellularLocation>
        <location evidence="1">Virion</location>
    </subcellularLocation>
</comment>
<organism evidence="7">
    <name type="scientific">uncultured Caudovirales phage</name>
    <dbReference type="NCBI Taxonomy" id="2100421"/>
    <lineage>
        <taxon>Viruses</taxon>
        <taxon>Duplodnaviria</taxon>
        <taxon>Heunggongvirae</taxon>
        <taxon>Uroviricota</taxon>
        <taxon>Caudoviricetes</taxon>
        <taxon>Peduoviridae</taxon>
        <taxon>Maltschvirus</taxon>
        <taxon>Maltschvirus maltsch</taxon>
    </lineage>
</organism>
<evidence type="ECO:0000259" key="3">
    <source>
        <dbReference type="Pfam" id="PF05065"/>
    </source>
</evidence>
<keyword evidence="2" id="KW-0946">Virion</keyword>
<reference evidence="7" key="1">
    <citation type="submission" date="2020-05" db="EMBL/GenBank/DDBJ databases">
        <authorList>
            <person name="Chiriac C."/>
            <person name="Salcher M."/>
            <person name="Ghai R."/>
            <person name="Kavagutti S V."/>
        </authorList>
    </citation>
    <scope>NUCLEOTIDE SEQUENCE</scope>
</reference>
<dbReference type="NCBIfam" id="TIGR01554">
    <property type="entry name" value="major_cap_HK97"/>
    <property type="match status" value="1"/>
</dbReference>
<evidence type="ECO:0000313" key="6">
    <source>
        <dbReference type="EMBL" id="CAB4216323.1"/>
    </source>
</evidence>
<proteinExistence type="predicted"/>
<accession>A0A6J7XKN7</accession>
<dbReference type="EMBL" id="LR797184">
    <property type="protein sequence ID" value="CAB4192096.1"/>
    <property type="molecule type" value="Genomic_DNA"/>
</dbReference>
<dbReference type="InterPro" id="IPR054612">
    <property type="entry name" value="Phage_capsid-like_C"/>
</dbReference>
<dbReference type="Pfam" id="PF05065">
    <property type="entry name" value="Phage_capsid"/>
    <property type="match status" value="1"/>
</dbReference>
<dbReference type="EMBL" id="LR797438">
    <property type="protein sequence ID" value="CAB4216323.1"/>
    <property type="molecule type" value="Genomic_DNA"/>
</dbReference>
<dbReference type="InterPro" id="IPR024455">
    <property type="entry name" value="Phage_capsid"/>
</dbReference>
<dbReference type="GO" id="GO:0044423">
    <property type="term" value="C:virion component"/>
    <property type="evidence" value="ECO:0007669"/>
    <property type="project" value="UniProtKB-KW"/>
</dbReference>
<dbReference type="Gene3D" id="3.30.2400.10">
    <property type="entry name" value="Major capsid protein gp5"/>
    <property type="match status" value="1"/>
</dbReference>